<dbReference type="EMBL" id="QUMS01000004">
    <property type="protein sequence ID" value="REG06165.1"/>
    <property type="molecule type" value="Genomic_DNA"/>
</dbReference>
<feature type="transmembrane region" description="Helical" evidence="1">
    <location>
        <begin position="40"/>
        <end position="59"/>
    </location>
</feature>
<keyword evidence="1" id="KW-1133">Transmembrane helix</keyword>
<keyword evidence="1" id="KW-0472">Membrane</keyword>
<keyword evidence="3" id="KW-1185">Reference proteome</keyword>
<dbReference type="RefSeq" id="WP_116225865.1">
    <property type="nucleotide sequence ID" value="NZ_AP018437.1"/>
</dbReference>
<sequence>MTNQTEDHQLWERIWKIVSVNVSVIFTLIIWLGLFVSMLVGYFSIPLLIVVVVVTYLALRERIIKSDDEDSDVYRDSIDKKKD</sequence>
<keyword evidence="1" id="KW-0812">Transmembrane</keyword>
<gene>
    <name evidence="2" type="ORF">DFR64_2597</name>
</gene>
<evidence type="ECO:0000256" key="1">
    <source>
        <dbReference type="SAM" id="Phobius"/>
    </source>
</evidence>
<evidence type="ECO:0000313" key="3">
    <source>
        <dbReference type="Proteomes" id="UP000256388"/>
    </source>
</evidence>
<name>A0A3E0A5X2_9CHLR</name>
<comment type="caution">
    <text evidence="2">The sequence shown here is derived from an EMBL/GenBank/DDBJ whole genome shotgun (WGS) entry which is preliminary data.</text>
</comment>
<evidence type="ECO:0000313" key="2">
    <source>
        <dbReference type="EMBL" id="REG06165.1"/>
    </source>
</evidence>
<feature type="transmembrane region" description="Helical" evidence="1">
    <location>
        <begin position="14"/>
        <end position="34"/>
    </location>
</feature>
<accession>A0A3E0A5X2</accession>
<protein>
    <submittedName>
        <fullName evidence="2">Uncharacterized protein</fullName>
    </submittedName>
</protein>
<dbReference type="AlphaFoldDB" id="A0A3E0A5X2"/>
<proteinExistence type="predicted"/>
<reference evidence="2 3" key="1">
    <citation type="submission" date="2018-08" db="EMBL/GenBank/DDBJ databases">
        <title>Genomic Encyclopedia of Type Strains, Phase IV (KMG-IV): sequencing the most valuable type-strain genomes for metagenomic binning, comparative biology and taxonomic classification.</title>
        <authorList>
            <person name="Goeker M."/>
        </authorList>
    </citation>
    <scope>NUCLEOTIDE SEQUENCE [LARGE SCALE GENOMIC DNA]</scope>
    <source>
        <strain evidence="2 3">DSM 23923</strain>
    </source>
</reference>
<dbReference type="Proteomes" id="UP000256388">
    <property type="component" value="Unassembled WGS sequence"/>
</dbReference>
<organism evidence="2 3">
    <name type="scientific">Pelolinea submarina</name>
    <dbReference type="NCBI Taxonomy" id="913107"/>
    <lineage>
        <taxon>Bacteria</taxon>
        <taxon>Bacillati</taxon>
        <taxon>Chloroflexota</taxon>
        <taxon>Anaerolineae</taxon>
        <taxon>Anaerolineales</taxon>
        <taxon>Anaerolineaceae</taxon>
        <taxon>Pelolinea</taxon>
    </lineage>
</organism>